<dbReference type="RefSeq" id="WP_136642106.1">
    <property type="nucleotide sequence ID" value="NZ_QYRT01000015.1"/>
</dbReference>
<dbReference type="AlphaFoldDB" id="A0A4T2C3E2"/>
<feature type="domain" description="Sialidase" evidence="2">
    <location>
        <begin position="46"/>
        <end position="322"/>
    </location>
</feature>
<keyword evidence="4" id="KW-1185">Reference proteome</keyword>
<protein>
    <submittedName>
        <fullName evidence="3">Exo-alpha-sialidase</fullName>
    </submittedName>
</protein>
<dbReference type="EMBL" id="QYRT01000015">
    <property type="protein sequence ID" value="TIH36638.1"/>
    <property type="molecule type" value="Genomic_DNA"/>
</dbReference>
<dbReference type="SUPFAM" id="SSF50939">
    <property type="entry name" value="Sialidases"/>
    <property type="match status" value="1"/>
</dbReference>
<gene>
    <name evidence="3" type="ORF">D4765_09745</name>
</gene>
<feature type="region of interest" description="Disordered" evidence="1">
    <location>
        <begin position="1"/>
        <end position="21"/>
    </location>
</feature>
<dbReference type="PANTHER" id="PTHR43752:SF2">
    <property type="entry name" value="BNR_ASP-BOX REPEAT FAMILY PROTEIN"/>
    <property type="match status" value="1"/>
</dbReference>
<dbReference type="OrthoDB" id="41724at2"/>
<organism evidence="3 4">
    <name type="scientific">Subtercola vilae</name>
    <dbReference type="NCBI Taxonomy" id="2056433"/>
    <lineage>
        <taxon>Bacteria</taxon>
        <taxon>Bacillati</taxon>
        <taxon>Actinomycetota</taxon>
        <taxon>Actinomycetes</taxon>
        <taxon>Micrococcales</taxon>
        <taxon>Microbacteriaceae</taxon>
        <taxon>Subtercola</taxon>
    </lineage>
</organism>
<proteinExistence type="predicted"/>
<comment type="caution">
    <text evidence="3">The sequence shown here is derived from an EMBL/GenBank/DDBJ whole genome shotgun (WGS) entry which is preliminary data.</text>
</comment>
<feature type="compositionally biased region" description="Polar residues" evidence="1">
    <location>
        <begin position="1"/>
        <end position="16"/>
    </location>
</feature>
<dbReference type="Proteomes" id="UP000306192">
    <property type="component" value="Unassembled WGS sequence"/>
</dbReference>
<dbReference type="CDD" id="cd15482">
    <property type="entry name" value="Sialidase_non-viral"/>
    <property type="match status" value="1"/>
</dbReference>
<dbReference type="InterPro" id="IPR036278">
    <property type="entry name" value="Sialidase_sf"/>
</dbReference>
<dbReference type="Pfam" id="PF13088">
    <property type="entry name" value="BNR_2"/>
    <property type="match status" value="1"/>
</dbReference>
<reference evidence="3 4" key="1">
    <citation type="journal article" date="2019" name="Microorganisms">
        <title>Systematic Affiliation and Genome Analysis of Subtercola vilae DB165(T) with Particular Emphasis on Cold Adaptation of an Isolate from a High-Altitude Cold Volcano Lake.</title>
        <authorList>
            <person name="Villalobos A.S."/>
            <person name="Wiese J."/>
            <person name="Imhoff J.F."/>
            <person name="Dorador C."/>
            <person name="Keller A."/>
            <person name="Hentschel U."/>
        </authorList>
    </citation>
    <scope>NUCLEOTIDE SEQUENCE [LARGE SCALE GENOMIC DNA]</scope>
    <source>
        <strain evidence="3 4">DB165</strain>
    </source>
</reference>
<evidence type="ECO:0000313" key="3">
    <source>
        <dbReference type="EMBL" id="TIH36638.1"/>
    </source>
</evidence>
<name>A0A4T2C3E2_9MICO</name>
<dbReference type="InterPro" id="IPR011040">
    <property type="entry name" value="Sialidase"/>
</dbReference>
<evidence type="ECO:0000313" key="4">
    <source>
        <dbReference type="Proteomes" id="UP000306192"/>
    </source>
</evidence>
<evidence type="ECO:0000256" key="1">
    <source>
        <dbReference type="SAM" id="MobiDB-lite"/>
    </source>
</evidence>
<dbReference type="Gene3D" id="2.120.10.10">
    <property type="match status" value="1"/>
</dbReference>
<sequence length="361" mass="38773">MSETRTTEQMNTTSAAETAEVVEGRSGAPVLWQGIPGISETAGGVLWATWYTGGPREPDAANTVVLARSADGGASWGDIAEIVPPSSIRAFDPNLWVDPLGRLWHLWNQTDESVAELFDGRGGVWARVGSVGAAGDVTWSAPRRLSNGVSMNKPIVAADGAWLLPASVWGQGPDARLPEPREANVYASTDQGESWVYRGGAHIAAGVRTFDEHMVLQRASGELWMIMRTLEGLAESFSGDGGRNWSLVRPSGFNPHTSSRVFFRALENGTLLLVRNAHPTERTGLSAVVSTDDGLSWKPPVVLDDRVLLTYPDAAQLADGRVALVYDRERAARGEIELLFFRIGDDGTVAEVSEPAVISAL</sequence>
<accession>A0A4T2C3E2</accession>
<dbReference type="PANTHER" id="PTHR43752">
    <property type="entry name" value="BNR/ASP-BOX REPEAT FAMILY PROTEIN"/>
    <property type="match status" value="1"/>
</dbReference>
<evidence type="ECO:0000259" key="2">
    <source>
        <dbReference type="Pfam" id="PF13088"/>
    </source>
</evidence>